<dbReference type="FunFam" id="2.10.250.10:FF:000001">
    <property type="entry name" value="Calnexin homolog"/>
    <property type="match status" value="1"/>
</dbReference>
<dbReference type="AlphaFoldDB" id="A0A0V0G3Y3"/>
<feature type="compositionally biased region" description="Basic and acidic residues" evidence="11">
    <location>
        <begin position="220"/>
        <end position="234"/>
    </location>
</feature>
<evidence type="ECO:0000256" key="1">
    <source>
        <dbReference type="ARBA" id="ARBA00004115"/>
    </source>
</evidence>
<reference evidence="12" key="1">
    <citation type="journal article" date="2018" name="J. Proteomics">
        <title>Exploring the molecular complexity of Triatoma dimidiata sialome.</title>
        <authorList>
            <person name="Santiago P.B."/>
            <person name="de Araujo C.N."/>
            <person name="Charneau S."/>
            <person name="Bastos I.M.D."/>
            <person name="Assumpcao T.C.F."/>
            <person name="Queiroz R.M.L."/>
            <person name="Praca Y.R."/>
            <person name="Cordeiro T.M."/>
            <person name="Garcia C.H.S."/>
            <person name="da Silva I.G."/>
            <person name="Raiol T."/>
            <person name="Motta F.N."/>
            <person name="de Araujo Oliveira J.V."/>
            <person name="de Sousa M.V."/>
            <person name="Ribeiro J.M.C."/>
            <person name="de Santana J.M."/>
        </authorList>
    </citation>
    <scope>NUCLEOTIDE SEQUENCE</scope>
    <source>
        <strain evidence="12">Santander</strain>
        <tissue evidence="12">Salivary glands</tissue>
    </source>
</reference>
<keyword evidence="6 10" id="KW-0472">Membrane</keyword>
<feature type="region of interest" description="Disordered" evidence="11">
    <location>
        <begin position="527"/>
        <end position="629"/>
    </location>
</feature>
<dbReference type="SUPFAM" id="SSF49899">
    <property type="entry name" value="Concanavalin A-like lectins/glucanases"/>
    <property type="match status" value="1"/>
</dbReference>
<feature type="region of interest" description="Disordered" evidence="11">
    <location>
        <begin position="203"/>
        <end position="263"/>
    </location>
</feature>
<evidence type="ECO:0000256" key="7">
    <source>
        <dbReference type="ARBA" id="ARBA00023186"/>
    </source>
</evidence>
<feature type="compositionally biased region" description="Polar residues" evidence="11">
    <location>
        <begin position="564"/>
        <end position="579"/>
    </location>
</feature>
<dbReference type="InterPro" id="IPR001580">
    <property type="entry name" value="Calret/calnex"/>
</dbReference>
<keyword evidence="7 10" id="KW-0143">Chaperone</keyword>
<evidence type="ECO:0000256" key="8">
    <source>
        <dbReference type="ARBA" id="ARBA00053392"/>
    </source>
</evidence>
<dbReference type="InterPro" id="IPR018124">
    <property type="entry name" value="Calret/calnex_CS"/>
</dbReference>
<keyword evidence="3 10" id="KW-0812">Transmembrane</keyword>
<dbReference type="GO" id="GO:0005509">
    <property type="term" value="F:calcium ion binding"/>
    <property type="evidence" value="ECO:0007669"/>
    <property type="project" value="InterPro"/>
</dbReference>
<dbReference type="PROSITE" id="PS00804">
    <property type="entry name" value="CALRETICULIN_2"/>
    <property type="match status" value="1"/>
</dbReference>
<dbReference type="PANTHER" id="PTHR11073:SF1">
    <property type="entry name" value="CALNEXIN 14D-RELATED"/>
    <property type="match status" value="1"/>
</dbReference>
<keyword evidence="4 10" id="KW-0256">Endoplasmic reticulum</keyword>
<dbReference type="Gene3D" id="2.10.250.10">
    <property type="entry name" value="Calreticulin/calnexin, P domain"/>
    <property type="match status" value="1"/>
</dbReference>
<dbReference type="InterPro" id="IPR013320">
    <property type="entry name" value="ConA-like_dom_sf"/>
</dbReference>
<dbReference type="GO" id="GO:0051082">
    <property type="term" value="F:unfolded protein binding"/>
    <property type="evidence" value="ECO:0007669"/>
    <property type="project" value="InterPro"/>
</dbReference>
<evidence type="ECO:0000256" key="5">
    <source>
        <dbReference type="ARBA" id="ARBA00022989"/>
    </source>
</evidence>
<proteinExistence type="inferred from homology"/>
<dbReference type="PRINTS" id="PR00626">
    <property type="entry name" value="CALRETICULIN"/>
</dbReference>
<evidence type="ECO:0000256" key="9">
    <source>
        <dbReference type="PIRSR" id="PIRSR601580-3"/>
    </source>
</evidence>
<evidence type="ECO:0000256" key="2">
    <source>
        <dbReference type="ARBA" id="ARBA00010983"/>
    </source>
</evidence>
<evidence type="ECO:0000256" key="3">
    <source>
        <dbReference type="ARBA" id="ARBA00022692"/>
    </source>
</evidence>
<organism evidence="12">
    <name type="scientific">Triatoma dimidiata</name>
    <name type="common">Kissing bug</name>
    <name type="synonym">Meccus dimidiatus</name>
    <dbReference type="NCBI Taxonomy" id="72491"/>
    <lineage>
        <taxon>Eukaryota</taxon>
        <taxon>Metazoa</taxon>
        <taxon>Ecdysozoa</taxon>
        <taxon>Arthropoda</taxon>
        <taxon>Hexapoda</taxon>
        <taxon>Insecta</taxon>
        <taxon>Pterygota</taxon>
        <taxon>Neoptera</taxon>
        <taxon>Paraneoptera</taxon>
        <taxon>Hemiptera</taxon>
        <taxon>Heteroptera</taxon>
        <taxon>Panheteroptera</taxon>
        <taxon>Cimicomorpha</taxon>
        <taxon>Reduviidae</taxon>
        <taxon>Triatominae</taxon>
        <taxon>Triatoma</taxon>
    </lineage>
</organism>
<dbReference type="PANTHER" id="PTHR11073">
    <property type="entry name" value="CALRETICULIN AND CALNEXIN"/>
    <property type="match status" value="1"/>
</dbReference>
<comment type="subcellular location">
    <subcellularLocation>
        <location evidence="1">Endoplasmic reticulum membrane</location>
        <topology evidence="1">Single-pass type I membrane protein</topology>
    </subcellularLocation>
</comment>
<dbReference type="GO" id="GO:0005789">
    <property type="term" value="C:endoplasmic reticulum membrane"/>
    <property type="evidence" value="ECO:0007669"/>
    <property type="project" value="UniProtKB-SubCell"/>
</dbReference>
<dbReference type="FunFam" id="2.60.120.200:FF:000011">
    <property type="entry name" value="Probable calnexin"/>
    <property type="match status" value="1"/>
</dbReference>
<dbReference type="Pfam" id="PF00262">
    <property type="entry name" value="Calreticulin"/>
    <property type="match status" value="1"/>
</dbReference>
<feature type="disulfide bond" evidence="9">
    <location>
        <begin position="99"/>
        <end position="134"/>
    </location>
</feature>
<keyword evidence="5 10" id="KW-1133">Transmembrane helix</keyword>
<dbReference type="Gene3D" id="2.60.120.200">
    <property type="match status" value="1"/>
</dbReference>
<evidence type="ECO:0000256" key="11">
    <source>
        <dbReference type="SAM" id="MobiDB-lite"/>
    </source>
</evidence>
<name>A0A0V0G3Y3_TRIDM</name>
<evidence type="ECO:0000313" key="12">
    <source>
        <dbReference type="EMBL" id="JAP02786.1"/>
    </source>
</evidence>
<feature type="transmembrane region" description="Helical" evidence="10">
    <location>
        <begin position="422"/>
        <end position="444"/>
    </location>
</feature>
<evidence type="ECO:0000256" key="4">
    <source>
        <dbReference type="ARBA" id="ARBA00022824"/>
    </source>
</evidence>
<feature type="compositionally biased region" description="Polar residues" evidence="11">
    <location>
        <begin position="607"/>
        <end position="616"/>
    </location>
</feature>
<dbReference type="InterPro" id="IPR009033">
    <property type="entry name" value="Calreticulin/calnexin_P_dom_sf"/>
</dbReference>
<dbReference type="GO" id="GO:0036503">
    <property type="term" value="P:ERAD pathway"/>
    <property type="evidence" value="ECO:0007669"/>
    <property type="project" value="TreeGrafter"/>
</dbReference>
<protein>
    <submittedName>
        <fullName evidence="12">Putative calnexin</fullName>
    </submittedName>
</protein>
<evidence type="ECO:0000256" key="10">
    <source>
        <dbReference type="RuleBase" id="RU362126"/>
    </source>
</evidence>
<dbReference type="PROSITE" id="PS00805">
    <property type="entry name" value="CALRETICULIN_REPEAT"/>
    <property type="match status" value="1"/>
</dbReference>
<sequence length="629" mass="71217">ISEKNPHFVETFNDKTVLNKKWIMSTAKKDGIEADIAAYDGDWLIDAPMKHAMLDDFGLMFRQRAKHRAISALLKKDFVFDDTPFILQYEVLFQEGQECGGGYIKLITGERHTIKLQEFHDKTPYTIMFGPDKCGSTSKVHFIFRHMNPLNRSFEEKHVKPMINRVDDIFTDGKPHLFGLVLLPDNSYKMLIDQKVVNEGSLLNDFTPPVNPPAEIDDPTDIKPENWDDREKIPDPMAIKPEDWDEEAPSTISDPTATKPDNWLDHEPLYIRDPSAEKPHDWDVEMDGEWEAPLVPNPACEDTAGCGDWTPPEINNPAYKGKWTPPLITNPEYKGNWSPKKIPNVDYFEDKAPFRMAKIVAVGFELWSMSPSIMFDNILLTDSEEFAKQWTELTYNIKIQNIERSADTYFYQLISFTNRYPWLWAMYTVLLLILVTLVVYCCFWNMKDNYKHKKTDAPQPDDTVSTEESVRFDVNLEDSAEADSAESMDPVRTVDSVFTIDSARTVGSTRTVDSVFPVDLTKSVEAVKPAEGNDSPVRTLPTDAEGRNSPLRTLPRNAEGRNSPLRTLPTNAEGSNSPLRTLPRDAEGSNSPLKTLPTDAEGVDFVSTENVPQETHSATDDPVEGGVDI</sequence>
<dbReference type="GO" id="GO:0006457">
    <property type="term" value="P:protein folding"/>
    <property type="evidence" value="ECO:0007669"/>
    <property type="project" value="InterPro"/>
</dbReference>
<dbReference type="SUPFAM" id="SSF63887">
    <property type="entry name" value="P-domain of calnexin/calreticulin"/>
    <property type="match status" value="1"/>
</dbReference>
<dbReference type="EMBL" id="GECL01003338">
    <property type="protein sequence ID" value="JAP02786.1"/>
    <property type="molecule type" value="Transcribed_RNA"/>
</dbReference>
<evidence type="ECO:0000256" key="6">
    <source>
        <dbReference type="ARBA" id="ARBA00023136"/>
    </source>
</evidence>
<comment type="function">
    <text evidence="8">Calcium-binding protein that interacts with newly synthesized monoglucosylated glycoproteins in the endoplasmic reticulum. It may act in assisting protein assembly and/or in the retention within the ER of unassembled protein subunits. It seems to play a major role in the quality control apparatus of the ER by the retention of incorrectly folded proteins. Required for embryogenesis and larval development under heat and ER stress conditions. May be important for germ cell development. Involved in neuronal necrotic cell death.</text>
</comment>
<keyword evidence="9" id="KW-1015">Disulfide bond</keyword>
<feature type="non-terminal residue" evidence="12">
    <location>
        <position position="1"/>
    </location>
</feature>
<comment type="similarity">
    <text evidence="2 10">Belongs to the calreticulin family.</text>
</comment>
<accession>A0A0V0G3Y3</accession>